<evidence type="ECO:0000313" key="2">
    <source>
        <dbReference type="Proteomes" id="UP001515500"/>
    </source>
</evidence>
<gene>
    <name evidence="3" type="primary">LOC120267373</name>
</gene>
<reference evidence="3" key="1">
    <citation type="submission" date="2025-08" db="UniProtKB">
        <authorList>
            <consortium name="RefSeq"/>
        </authorList>
    </citation>
    <scope>IDENTIFICATION</scope>
</reference>
<feature type="region of interest" description="Disordered" evidence="1">
    <location>
        <begin position="622"/>
        <end position="648"/>
    </location>
</feature>
<dbReference type="AlphaFoldDB" id="A0AB40BWB7"/>
<dbReference type="GO" id="GO:0090730">
    <property type="term" value="C:Las1 complex"/>
    <property type="evidence" value="ECO:0007669"/>
    <property type="project" value="InterPro"/>
</dbReference>
<dbReference type="Pfam" id="PF04031">
    <property type="entry name" value="Las1"/>
    <property type="match status" value="1"/>
</dbReference>
<sequence length="702" mass="79735">MMEDMVMIGLRNEFMAGYKLVPWSTWEQWNFVRESIFSSNPESVAAALRRVAAWRSRGCLPVAIDVTAVIVEIQCQDPFFREGLLDGALSSEELLAMLYCMAIVRLVNVFVEPLHKKTRRSISELAEAIGLPRALIDIRHESSHRDLPSLQLVRLASVKALDWLKSNYWEPQRKAIPDVQKEIRCRLREMIHYIKAKYTQRMKAKHNTILGSLTSNRMQAWFLHLDFSEQDSSGSRSLDKELLSQYEFGLMCNNSRLLMVLVMLNSREHADHGFEISWFAIVGLGLASKGRKGYIIDDINGVYPEKYPLSRCSFSKVRLDFNKRISKISISVCRVYSAYPSDVVSVLMEIFQLHVSDFSDVTDKEITEDSDVRHEPLINSTSVLKTIITKLSHNRPRLLLSMLKIVLEMIKDIHEKGQDHFLSPLSEAKVCQIKHLSSFVPWFLMNLKTLKDSGRIGLMEELKPLASRDAVQTVSLKKLIRLCLSLSAVGDKHLPESVLLLSDLSGNTNLTESLKKLPLPCLHDRDAAEYSCSSMESVILQEEIAIKKATEKLQYLKLQSRISNAKSTGTEDQDNDVAKNSGMLAKSWIPCPIGMLPCSFSSTSVLPVLDKADDDCQGTIIPENNHDKFEKDHTPREKSQNNIQSPDTENAIKKLRLTTEERSYSIDVINPMEGRLLIDGVWKKVDEAEFFAIQSNIRTFVQ</sequence>
<dbReference type="Proteomes" id="UP001515500">
    <property type="component" value="Chromosome 8"/>
</dbReference>
<dbReference type="InterPro" id="IPR007174">
    <property type="entry name" value="Las1"/>
</dbReference>
<evidence type="ECO:0000313" key="3">
    <source>
        <dbReference type="RefSeq" id="XP_039130947.1"/>
    </source>
</evidence>
<name>A0AB40BWB7_DIOCR</name>
<dbReference type="GeneID" id="120267373"/>
<dbReference type="GO" id="GO:0000470">
    <property type="term" value="P:maturation of LSU-rRNA"/>
    <property type="evidence" value="ECO:0007669"/>
    <property type="project" value="TreeGrafter"/>
</dbReference>
<keyword evidence="2" id="KW-1185">Reference proteome</keyword>
<feature type="compositionally biased region" description="Basic and acidic residues" evidence="1">
    <location>
        <begin position="624"/>
        <end position="639"/>
    </location>
</feature>
<dbReference type="RefSeq" id="XP_039130947.1">
    <property type="nucleotide sequence ID" value="XM_039275013.1"/>
</dbReference>
<proteinExistence type="predicted"/>
<dbReference type="PANTHER" id="PTHR15002:SF0">
    <property type="entry name" value="RIBOSOMAL BIOGENESIS PROTEIN LAS1L"/>
    <property type="match status" value="1"/>
</dbReference>
<dbReference type="PANTHER" id="PTHR15002">
    <property type="entry name" value="RIBOSOMAL BIOGENESIS PROTEIN LAS1L"/>
    <property type="match status" value="1"/>
</dbReference>
<organism evidence="2 3">
    <name type="scientific">Dioscorea cayennensis subsp. rotundata</name>
    <name type="common">White Guinea yam</name>
    <name type="synonym">Dioscorea rotundata</name>
    <dbReference type="NCBI Taxonomy" id="55577"/>
    <lineage>
        <taxon>Eukaryota</taxon>
        <taxon>Viridiplantae</taxon>
        <taxon>Streptophyta</taxon>
        <taxon>Embryophyta</taxon>
        <taxon>Tracheophyta</taxon>
        <taxon>Spermatophyta</taxon>
        <taxon>Magnoliopsida</taxon>
        <taxon>Liliopsida</taxon>
        <taxon>Dioscoreales</taxon>
        <taxon>Dioscoreaceae</taxon>
        <taxon>Dioscorea</taxon>
    </lineage>
</organism>
<evidence type="ECO:0000256" key="1">
    <source>
        <dbReference type="SAM" id="MobiDB-lite"/>
    </source>
</evidence>
<protein>
    <submittedName>
        <fullName evidence="3">LOW QUALITY PROTEIN: uncharacterized protein LOC120267373</fullName>
    </submittedName>
</protein>
<dbReference type="GO" id="GO:0000460">
    <property type="term" value="P:maturation of 5.8S rRNA"/>
    <property type="evidence" value="ECO:0007669"/>
    <property type="project" value="TreeGrafter"/>
</dbReference>
<accession>A0AB40BWB7</accession>
<dbReference type="GO" id="GO:0030687">
    <property type="term" value="C:preribosome, large subunit precursor"/>
    <property type="evidence" value="ECO:0007669"/>
    <property type="project" value="TreeGrafter"/>
</dbReference>
<dbReference type="GO" id="GO:0004519">
    <property type="term" value="F:endonuclease activity"/>
    <property type="evidence" value="ECO:0007669"/>
    <property type="project" value="InterPro"/>
</dbReference>